<dbReference type="PROSITE" id="PS50850">
    <property type="entry name" value="MFS"/>
    <property type="match status" value="1"/>
</dbReference>
<evidence type="ECO:0000256" key="8">
    <source>
        <dbReference type="SAM" id="MobiDB-lite"/>
    </source>
</evidence>
<accession>A0AAD9MEU5</accession>
<feature type="transmembrane region" description="Helical" evidence="9">
    <location>
        <begin position="212"/>
        <end position="231"/>
    </location>
</feature>
<name>A0AAD9MEU5_9PEZI</name>
<protein>
    <recommendedName>
        <fullName evidence="10">Major facilitator superfamily (MFS) profile domain-containing protein</fullName>
    </recommendedName>
</protein>
<feature type="compositionally biased region" description="Polar residues" evidence="8">
    <location>
        <begin position="494"/>
        <end position="504"/>
    </location>
</feature>
<evidence type="ECO:0000256" key="3">
    <source>
        <dbReference type="ARBA" id="ARBA00022475"/>
    </source>
</evidence>
<sequence length="523" mass="55843">MASIARIFSRPVAKPYRSHQLKHEKPYINDRGRVDFAPGDVENPRNWSRLRRAYVTVVCVLLVVNATFASSAPSGCLPSIAGSFNISTEAAGLTITLFLLGYCAGPLVFAPLSESYGRRAVFLATFALYLASTFLCAFAPSFGGLLAGRFLAGTFVSAPLSNSPGVLADVWGPRERGNAMAAFSCMVWAGPAAGPVISGFLQLTKGDAAWRWTFYVLLMLGAASSLLLLTLPETYAPVLLRRKAAIEDDGAGRPGLVASYKVALTRPWTILLDPISFLVALYLSVVYLLLYMLFAIYPIVFQQRRGWNAGVGELPLVGTVVGALLAGAIMVWDTRRQARAGRALTPEDRLATAMPGGVVFAASMFWLAWTGESDAVHWAAPTLAGVFLSGAMVLVFVSFLNYLVDTYLEYAASAVAANTVCRSACGAAAPLFTDPMFAALGIGGGGSLIGGVGALLAVIPFVFYRYGEGIRRRSKFAPTQARAEAGRDDEEMQQQRSEGSTENGTRVADATASKQHDCVDAEH</sequence>
<evidence type="ECO:0000256" key="7">
    <source>
        <dbReference type="ARBA" id="ARBA00038459"/>
    </source>
</evidence>
<evidence type="ECO:0000256" key="9">
    <source>
        <dbReference type="SAM" id="Phobius"/>
    </source>
</evidence>
<keyword evidence="4 9" id="KW-0812">Transmembrane</keyword>
<dbReference type="AlphaFoldDB" id="A0AAD9MEU5"/>
<organism evidence="11 12">
    <name type="scientific">Phyllachora maydis</name>
    <dbReference type="NCBI Taxonomy" id="1825666"/>
    <lineage>
        <taxon>Eukaryota</taxon>
        <taxon>Fungi</taxon>
        <taxon>Dikarya</taxon>
        <taxon>Ascomycota</taxon>
        <taxon>Pezizomycotina</taxon>
        <taxon>Sordariomycetes</taxon>
        <taxon>Sordariomycetidae</taxon>
        <taxon>Phyllachorales</taxon>
        <taxon>Phyllachoraceae</taxon>
        <taxon>Phyllachora</taxon>
    </lineage>
</organism>
<dbReference type="Pfam" id="PF07690">
    <property type="entry name" value="MFS_1"/>
    <property type="match status" value="1"/>
</dbReference>
<proteinExistence type="inferred from homology"/>
<evidence type="ECO:0000256" key="6">
    <source>
        <dbReference type="ARBA" id="ARBA00023136"/>
    </source>
</evidence>
<comment type="similarity">
    <text evidence="7">Belongs to the major facilitator superfamily. DHA1 family. Polyamines/proton antiporter (TC 2.A.1.2.16) subfamily.</text>
</comment>
<comment type="caution">
    <text evidence="11">The sequence shown here is derived from an EMBL/GenBank/DDBJ whole genome shotgun (WGS) entry which is preliminary data.</text>
</comment>
<evidence type="ECO:0000256" key="1">
    <source>
        <dbReference type="ARBA" id="ARBA00004651"/>
    </source>
</evidence>
<feature type="compositionally biased region" description="Basic and acidic residues" evidence="8">
    <location>
        <begin position="514"/>
        <end position="523"/>
    </location>
</feature>
<dbReference type="Proteomes" id="UP001217918">
    <property type="component" value="Unassembled WGS sequence"/>
</dbReference>
<evidence type="ECO:0000259" key="10">
    <source>
        <dbReference type="PROSITE" id="PS50850"/>
    </source>
</evidence>
<feature type="transmembrane region" description="Helical" evidence="9">
    <location>
        <begin position="179"/>
        <end position="200"/>
    </location>
</feature>
<reference evidence="11" key="1">
    <citation type="journal article" date="2023" name="Mol. Plant Microbe Interact.">
        <title>Elucidating the Obligate Nature and Biological Capacity of an Invasive Fungal Corn Pathogen.</title>
        <authorList>
            <person name="MacCready J.S."/>
            <person name="Roggenkamp E.M."/>
            <person name="Gdanetz K."/>
            <person name="Chilvers M.I."/>
        </authorList>
    </citation>
    <scope>NUCLEOTIDE SEQUENCE</scope>
    <source>
        <strain evidence="11">PM02</strain>
    </source>
</reference>
<evidence type="ECO:0000256" key="5">
    <source>
        <dbReference type="ARBA" id="ARBA00022989"/>
    </source>
</evidence>
<feature type="transmembrane region" description="Helical" evidence="9">
    <location>
        <begin position="53"/>
        <end position="70"/>
    </location>
</feature>
<feature type="transmembrane region" description="Helical" evidence="9">
    <location>
        <begin position="437"/>
        <end position="464"/>
    </location>
</feature>
<evidence type="ECO:0000256" key="4">
    <source>
        <dbReference type="ARBA" id="ARBA00022692"/>
    </source>
</evidence>
<comment type="subcellular location">
    <subcellularLocation>
        <location evidence="1">Cell membrane</location>
        <topology evidence="1">Multi-pass membrane protein</topology>
    </subcellularLocation>
</comment>
<dbReference type="InterPro" id="IPR011701">
    <property type="entry name" value="MFS"/>
</dbReference>
<feature type="transmembrane region" description="Helical" evidence="9">
    <location>
        <begin position="275"/>
        <end position="300"/>
    </location>
</feature>
<dbReference type="GO" id="GO:0005886">
    <property type="term" value="C:plasma membrane"/>
    <property type="evidence" value="ECO:0007669"/>
    <property type="project" value="UniProtKB-SubCell"/>
</dbReference>
<dbReference type="Gene3D" id="1.20.1250.20">
    <property type="entry name" value="MFS general substrate transporter like domains"/>
    <property type="match status" value="1"/>
</dbReference>
<keyword evidence="2" id="KW-0813">Transport</keyword>
<feature type="transmembrane region" description="Helical" evidence="9">
    <location>
        <begin position="383"/>
        <end position="404"/>
    </location>
</feature>
<dbReference type="GO" id="GO:0022857">
    <property type="term" value="F:transmembrane transporter activity"/>
    <property type="evidence" value="ECO:0007669"/>
    <property type="project" value="InterPro"/>
</dbReference>
<keyword evidence="3" id="KW-1003">Cell membrane</keyword>
<dbReference type="EMBL" id="JAQQPM010000003">
    <property type="protein sequence ID" value="KAK2070321.1"/>
    <property type="molecule type" value="Genomic_DNA"/>
</dbReference>
<dbReference type="PANTHER" id="PTHR23502:SF186">
    <property type="entry name" value="MAJOR FACILITATOR SUPERFAMILY (MFS) PROFILE DOMAIN-CONTAINING PROTEIN"/>
    <property type="match status" value="1"/>
</dbReference>
<feature type="transmembrane region" description="Helical" evidence="9">
    <location>
        <begin position="121"/>
        <end position="142"/>
    </location>
</feature>
<dbReference type="InterPro" id="IPR036259">
    <property type="entry name" value="MFS_trans_sf"/>
</dbReference>
<feature type="transmembrane region" description="Helical" evidence="9">
    <location>
        <begin position="90"/>
        <end position="109"/>
    </location>
</feature>
<evidence type="ECO:0000313" key="11">
    <source>
        <dbReference type="EMBL" id="KAK2070321.1"/>
    </source>
</evidence>
<feature type="transmembrane region" description="Helical" evidence="9">
    <location>
        <begin position="312"/>
        <end position="332"/>
    </location>
</feature>
<dbReference type="InterPro" id="IPR020846">
    <property type="entry name" value="MFS_dom"/>
</dbReference>
<dbReference type="PANTHER" id="PTHR23502">
    <property type="entry name" value="MAJOR FACILITATOR SUPERFAMILY"/>
    <property type="match status" value="1"/>
</dbReference>
<feature type="region of interest" description="Disordered" evidence="8">
    <location>
        <begin position="477"/>
        <end position="523"/>
    </location>
</feature>
<keyword evidence="6 9" id="KW-0472">Membrane</keyword>
<feature type="transmembrane region" description="Helical" evidence="9">
    <location>
        <begin position="352"/>
        <end position="371"/>
    </location>
</feature>
<keyword evidence="5 9" id="KW-1133">Transmembrane helix</keyword>
<dbReference type="SUPFAM" id="SSF103473">
    <property type="entry name" value="MFS general substrate transporter"/>
    <property type="match status" value="1"/>
</dbReference>
<evidence type="ECO:0000256" key="2">
    <source>
        <dbReference type="ARBA" id="ARBA00022448"/>
    </source>
</evidence>
<keyword evidence="12" id="KW-1185">Reference proteome</keyword>
<evidence type="ECO:0000313" key="12">
    <source>
        <dbReference type="Proteomes" id="UP001217918"/>
    </source>
</evidence>
<feature type="domain" description="Major facilitator superfamily (MFS) profile" evidence="10">
    <location>
        <begin position="55"/>
        <end position="469"/>
    </location>
</feature>
<gene>
    <name evidence="11" type="ORF">P8C59_004824</name>
</gene>